<keyword evidence="1" id="KW-0813">Transport</keyword>
<dbReference type="GO" id="GO:0005524">
    <property type="term" value="F:ATP binding"/>
    <property type="evidence" value="ECO:0007669"/>
    <property type="project" value="UniProtKB-KW"/>
</dbReference>
<dbReference type="PANTHER" id="PTHR42734">
    <property type="entry name" value="METAL TRANSPORT SYSTEM ATP-BINDING PROTEIN TM_0124-RELATED"/>
    <property type="match status" value="1"/>
</dbReference>
<evidence type="ECO:0000313" key="6">
    <source>
        <dbReference type="EMBL" id="HGQ64199.1"/>
    </source>
</evidence>
<reference evidence="6" key="1">
    <citation type="journal article" date="2020" name="mSystems">
        <title>Genome- and Community-Level Interaction Insights into Carbon Utilization and Element Cycling Functions of Hydrothermarchaeota in Hydrothermal Sediment.</title>
        <authorList>
            <person name="Zhou Z."/>
            <person name="Liu Y."/>
            <person name="Xu W."/>
            <person name="Pan J."/>
            <person name="Luo Z.H."/>
            <person name="Li M."/>
        </authorList>
    </citation>
    <scope>NUCLEOTIDE SEQUENCE [LARGE SCALE GENOMIC DNA]</scope>
    <source>
        <strain evidence="6">SpSt-637</strain>
        <strain evidence="5">SpSt-667</strain>
    </source>
</reference>
<dbReference type="Pfam" id="PF00005">
    <property type="entry name" value="ABC_tran"/>
    <property type="match status" value="1"/>
</dbReference>
<dbReference type="GO" id="GO:0016887">
    <property type="term" value="F:ATP hydrolysis activity"/>
    <property type="evidence" value="ECO:0007669"/>
    <property type="project" value="InterPro"/>
</dbReference>
<feature type="domain" description="ABC transporter" evidence="4">
    <location>
        <begin position="3"/>
        <end position="240"/>
    </location>
</feature>
<evidence type="ECO:0000259" key="4">
    <source>
        <dbReference type="PROSITE" id="PS50893"/>
    </source>
</evidence>
<evidence type="ECO:0000256" key="1">
    <source>
        <dbReference type="ARBA" id="ARBA00022448"/>
    </source>
</evidence>
<dbReference type="AlphaFoldDB" id="A0A7C4JJZ4"/>
<dbReference type="InterPro" id="IPR050153">
    <property type="entry name" value="Metal_Ion_Import_ABC"/>
</dbReference>
<dbReference type="FunFam" id="3.40.50.300:FF:000134">
    <property type="entry name" value="Iron-enterobactin ABC transporter ATP-binding protein"/>
    <property type="match status" value="1"/>
</dbReference>
<gene>
    <name evidence="6" type="ORF">ENU08_03045</name>
    <name evidence="5" type="ORF">ENU41_06285</name>
</gene>
<evidence type="ECO:0000256" key="2">
    <source>
        <dbReference type="ARBA" id="ARBA00022741"/>
    </source>
</evidence>
<dbReference type="Gene3D" id="3.40.50.300">
    <property type="entry name" value="P-loop containing nucleotide triphosphate hydrolases"/>
    <property type="match status" value="1"/>
</dbReference>
<dbReference type="EMBL" id="DTCK01000039">
    <property type="protein sequence ID" value="HGQ36266.1"/>
    <property type="molecule type" value="Genomic_DNA"/>
</dbReference>
<proteinExistence type="predicted"/>
<dbReference type="PROSITE" id="PS50893">
    <property type="entry name" value="ABC_TRANSPORTER_2"/>
    <property type="match status" value="1"/>
</dbReference>
<accession>A0A7C4JJZ4</accession>
<name>A0A7C4JJZ4_9CREN</name>
<sequence length="263" mass="30121">MRIEVQNVFFHYNSTPVLEDVSLNLESGKITCVIGPNGAGKTTLLKVIASILNPNKGVVYIDGKDYKLYNPKELARLIAYEEPQISRDLPMTVLDFLLTARYPYHNMLRYFESVEDLEIVDSIARDLNISHLLNRRLDQLSSGELQRVIISHALIKRPSVLLLDEPSAFLDIRYRFEILDYVKKYTVKEGLVTVIALHDLYLASMYCDFVVVMDKGKIVYSGKPEDVFVSNIVEKVYGVEIEVLKLSDRNLVVMPKPRRNFFG</sequence>
<evidence type="ECO:0000256" key="3">
    <source>
        <dbReference type="ARBA" id="ARBA00022840"/>
    </source>
</evidence>
<dbReference type="InterPro" id="IPR003439">
    <property type="entry name" value="ABC_transporter-like_ATP-bd"/>
</dbReference>
<protein>
    <submittedName>
        <fullName evidence="6">ABC transporter ATP-binding protein</fullName>
    </submittedName>
</protein>
<comment type="caution">
    <text evidence="6">The sequence shown here is derived from an EMBL/GenBank/DDBJ whole genome shotgun (WGS) entry which is preliminary data.</text>
</comment>
<dbReference type="SMART" id="SM00382">
    <property type="entry name" value="AAA"/>
    <property type="match status" value="1"/>
</dbReference>
<dbReference type="CDD" id="cd03214">
    <property type="entry name" value="ABC_Iron-Siderophores_B12_Hemin"/>
    <property type="match status" value="1"/>
</dbReference>
<dbReference type="PANTHER" id="PTHR42734:SF21">
    <property type="entry name" value="IRON ABC TRANSPORTER, ATP-BINDING PROTEIN"/>
    <property type="match status" value="1"/>
</dbReference>
<dbReference type="InterPro" id="IPR003593">
    <property type="entry name" value="AAA+_ATPase"/>
</dbReference>
<keyword evidence="3 6" id="KW-0067">ATP-binding</keyword>
<organism evidence="6">
    <name type="scientific">Ignisphaera aggregans</name>
    <dbReference type="NCBI Taxonomy" id="334771"/>
    <lineage>
        <taxon>Archaea</taxon>
        <taxon>Thermoproteota</taxon>
        <taxon>Thermoprotei</taxon>
        <taxon>Desulfurococcales</taxon>
        <taxon>Desulfurococcaceae</taxon>
        <taxon>Ignisphaera</taxon>
    </lineage>
</organism>
<dbReference type="EMBL" id="DTBD01000022">
    <property type="protein sequence ID" value="HGQ64199.1"/>
    <property type="molecule type" value="Genomic_DNA"/>
</dbReference>
<dbReference type="InterPro" id="IPR027417">
    <property type="entry name" value="P-loop_NTPase"/>
</dbReference>
<keyword evidence="2" id="KW-0547">Nucleotide-binding</keyword>
<dbReference type="SUPFAM" id="SSF52540">
    <property type="entry name" value="P-loop containing nucleoside triphosphate hydrolases"/>
    <property type="match status" value="1"/>
</dbReference>
<evidence type="ECO:0000313" key="5">
    <source>
        <dbReference type="EMBL" id="HGQ36266.1"/>
    </source>
</evidence>